<dbReference type="InterPro" id="IPR019619">
    <property type="entry name" value="DUF2490"/>
</dbReference>
<dbReference type="AlphaFoldDB" id="A0A9X1PH03"/>
<dbReference type="RefSeq" id="WP_234653203.1">
    <property type="nucleotide sequence ID" value="NZ_CP094997.1"/>
</dbReference>
<name>A0A9X1PH03_9BACT</name>
<dbReference type="Proteomes" id="UP001139000">
    <property type="component" value="Unassembled WGS sequence"/>
</dbReference>
<reference evidence="1" key="1">
    <citation type="submission" date="2021-12" db="EMBL/GenBank/DDBJ databases">
        <title>Novel species in genus Dyadobacter.</title>
        <authorList>
            <person name="Ma C."/>
        </authorList>
    </citation>
    <scope>NUCLEOTIDE SEQUENCE</scope>
    <source>
        <strain evidence="1">LJ419</strain>
    </source>
</reference>
<comment type="caution">
    <text evidence="1">The sequence shown here is derived from an EMBL/GenBank/DDBJ whole genome shotgun (WGS) entry which is preliminary data.</text>
</comment>
<gene>
    <name evidence="1" type="ORF">LXM26_03035</name>
</gene>
<proteinExistence type="predicted"/>
<organism evidence="1 2">
    <name type="scientific">Dyadobacter chenwenxiniae</name>
    <dbReference type="NCBI Taxonomy" id="2906456"/>
    <lineage>
        <taxon>Bacteria</taxon>
        <taxon>Pseudomonadati</taxon>
        <taxon>Bacteroidota</taxon>
        <taxon>Cytophagia</taxon>
        <taxon>Cytophagales</taxon>
        <taxon>Spirosomataceae</taxon>
        <taxon>Dyadobacter</taxon>
    </lineage>
</organism>
<keyword evidence="2" id="KW-1185">Reference proteome</keyword>
<sequence length="227" mass="26043">MYKFFLTGLLYVIIPVTALSQANYRAGTLSQINVNVKIAETWKLNTKLETRQIFSSKKPEVLASHRFDYERTDLNFILTKKVSADNTVGGGYLVRLEDGRFTHRFIQQFNHVKNLEVLSVAHRIVADETFSPDNAAEFRLRYRLGLELPLNGQQVDPKEFYGKANNEYLGIFSDSDPDLEIRGLLALGYNASDNNKIELGLEYRVNEFNAPVKAHQYWLTIAWFVSI</sequence>
<evidence type="ECO:0000313" key="2">
    <source>
        <dbReference type="Proteomes" id="UP001139000"/>
    </source>
</evidence>
<protein>
    <submittedName>
        <fullName evidence="1">DUF2490 domain-containing protein</fullName>
    </submittedName>
</protein>
<accession>A0A9X1PH03</accession>
<dbReference type="EMBL" id="JAJTTC010000001">
    <property type="protein sequence ID" value="MCF0060451.1"/>
    <property type="molecule type" value="Genomic_DNA"/>
</dbReference>
<dbReference type="Pfam" id="PF10677">
    <property type="entry name" value="DUF2490"/>
    <property type="match status" value="1"/>
</dbReference>
<evidence type="ECO:0000313" key="1">
    <source>
        <dbReference type="EMBL" id="MCF0060451.1"/>
    </source>
</evidence>